<accession>A0A840HX26</accession>
<sequence>MDLNYLFYRQQMSLLRARTASSPESRRAHEGLARGYTEQILAYRNNNRLLELAERENA</sequence>
<organism evidence="1 2">
    <name type="scientific">Rhizorhapis suberifaciens</name>
    <name type="common">corky root of lettuce</name>
    <dbReference type="NCBI Taxonomy" id="13656"/>
    <lineage>
        <taxon>Bacteria</taxon>
        <taxon>Pseudomonadati</taxon>
        <taxon>Pseudomonadota</taxon>
        <taxon>Alphaproteobacteria</taxon>
        <taxon>Sphingomonadales</taxon>
        <taxon>Sphingomonadaceae</taxon>
        <taxon>Rhizorhapis</taxon>
    </lineage>
</organism>
<proteinExistence type="predicted"/>
<dbReference type="EMBL" id="JACHOV010000009">
    <property type="protein sequence ID" value="MBB4642119.1"/>
    <property type="molecule type" value="Genomic_DNA"/>
</dbReference>
<protein>
    <submittedName>
        <fullName evidence="1">Uncharacterized protein</fullName>
    </submittedName>
</protein>
<evidence type="ECO:0000313" key="1">
    <source>
        <dbReference type="EMBL" id="MBB4642119.1"/>
    </source>
</evidence>
<reference evidence="1 2" key="1">
    <citation type="submission" date="2020-08" db="EMBL/GenBank/DDBJ databases">
        <title>Genomic Encyclopedia of Type Strains, Phase IV (KMG-IV): sequencing the most valuable type-strain genomes for metagenomic binning, comparative biology and taxonomic classification.</title>
        <authorList>
            <person name="Goeker M."/>
        </authorList>
    </citation>
    <scope>NUCLEOTIDE SEQUENCE [LARGE SCALE GENOMIC DNA]</scope>
    <source>
        <strain evidence="1 2">DSM 7465</strain>
    </source>
</reference>
<name>A0A840HX26_9SPHN</name>
<dbReference type="RefSeq" id="WP_184475897.1">
    <property type="nucleotide sequence ID" value="NZ_JACHOV010000009.1"/>
</dbReference>
<evidence type="ECO:0000313" key="2">
    <source>
        <dbReference type="Proteomes" id="UP000575068"/>
    </source>
</evidence>
<gene>
    <name evidence="1" type="ORF">HNQ99_002441</name>
</gene>
<dbReference type="AlphaFoldDB" id="A0A840HX26"/>
<dbReference type="Proteomes" id="UP000575068">
    <property type="component" value="Unassembled WGS sequence"/>
</dbReference>
<comment type="caution">
    <text evidence="1">The sequence shown here is derived from an EMBL/GenBank/DDBJ whole genome shotgun (WGS) entry which is preliminary data.</text>
</comment>
<keyword evidence="2" id="KW-1185">Reference proteome</keyword>